<dbReference type="EMBL" id="MU002005">
    <property type="protein sequence ID" value="KAF2791725.1"/>
    <property type="molecule type" value="Genomic_DNA"/>
</dbReference>
<name>A0A6A6X6M3_9PLEO</name>
<accession>A0A6A6X6M3</accession>
<gene>
    <name evidence="2" type="ORF">K505DRAFT_363570</name>
</gene>
<sequence>MVFQEFDFDNMTPKEMAQLVILHSPKMEALVALSQYHTILRDEKMIVWTQYPFNQELIQEVLWAIGLNRVRDGTDKFSDDDLLSTDYLLSTDNLEVAMSCFPENICPSFRHPSGVSVKLTSDKPPSPPKEEKRSKATGANTGQINNGTWILTVRRIEPKEAVIDLNSMMKEKEARSTSSSVARQMGNFVLSGGNSETIFQKLEACTSRYETQEVSATRR</sequence>
<evidence type="ECO:0000313" key="3">
    <source>
        <dbReference type="Proteomes" id="UP000799757"/>
    </source>
</evidence>
<proteinExistence type="predicted"/>
<feature type="region of interest" description="Disordered" evidence="1">
    <location>
        <begin position="116"/>
        <end position="141"/>
    </location>
</feature>
<protein>
    <submittedName>
        <fullName evidence="2">Uncharacterized protein</fullName>
    </submittedName>
</protein>
<evidence type="ECO:0000313" key="2">
    <source>
        <dbReference type="EMBL" id="KAF2791725.1"/>
    </source>
</evidence>
<keyword evidence="3" id="KW-1185">Reference proteome</keyword>
<evidence type="ECO:0000256" key="1">
    <source>
        <dbReference type="SAM" id="MobiDB-lite"/>
    </source>
</evidence>
<organism evidence="2 3">
    <name type="scientific">Melanomma pulvis-pyrius CBS 109.77</name>
    <dbReference type="NCBI Taxonomy" id="1314802"/>
    <lineage>
        <taxon>Eukaryota</taxon>
        <taxon>Fungi</taxon>
        <taxon>Dikarya</taxon>
        <taxon>Ascomycota</taxon>
        <taxon>Pezizomycotina</taxon>
        <taxon>Dothideomycetes</taxon>
        <taxon>Pleosporomycetidae</taxon>
        <taxon>Pleosporales</taxon>
        <taxon>Melanommataceae</taxon>
        <taxon>Melanomma</taxon>
    </lineage>
</organism>
<reference evidence="2" key="1">
    <citation type="journal article" date="2020" name="Stud. Mycol.">
        <title>101 Dothideomycetes genomes: a test case for predicting lifestyles and emergence of pathogens.</title>
        <authorList>
            <person name="Haridas S."/>
            <person name="Albert R."/>
            <person name="Binder M."/>
            <person name="Bloem J."/>
            <person name="Labutti K."/>
            <person name="Salamov A."/>
            <person name="Andreopoulos B."/>
            <person name="Baker S."/>
            <person name="Barry K."/>
            <person name="Bills G."/>
            <person name="Bluhm B."/>
            <person name="Cannon C."/>
            <person name="Castanera R."/>
            <person name="Culley D."/>
            <person name="Daum C."/>
            <person name="Ezra D."/>
            <person name="Gonzalez J."/>
            <person name="Henrissat B."/>
            <person name="Kuo A."/>
            <person name="Liang C."/>
            <person name="Lipzen A."/>
            <person name="Lutzoni F."/>
            <person name="Magnuson J."/>
            <person name="Mondo S."/>
            <person name="Nolan M."/>
            <person name="Ohm R."/>
            <person name="Pangilinan J."/>
            <person name="Park H.-J."/>
            <person name="Ramirez L."/>
            <person name="Alfaro M."/>
            <person name="Sun H."/>
            <person name="Tritt A."/>
            <person name="Yoshinaga Y."/>
            <person name="Zwiers L.-H."/>
            <person name="Turgeon B."/>
            <person name="Goodwin S."/>
            <person name="Spatafora J."/>
            <person name="Crous P."/>
            <person name="Grigoriev I."/>
        </authorList>
    </citation>
    <scope>NUCLEOTIDE SEQUENCE</scope>
    <source>
        <strain evidence="2">CBS 109.77</strain>
    </source>
</reference>
<dbReference type="Proteomes" id="UP000799757">
    <property type="component" value="Unassembled WGS sequence"/>
</dbReference>
<dbReference type="AlphaFoldDB" id="A0A6A6X6M3"/>